<evidence type="ECO:0000313" key="2">
    <source>
        <dbReference type="EMBL" id="KAA0053445.1"/>
    </source>
</evidence>
<evidence type="ECO:0000259" key="1">
    <source>
        <dbReference type="Pfam" id="PF07727"/>
    </source>
</evidence>
<proteinExistence type="predicted"/>
<feature type="domain" description="Reverse transcriptase Ty1/copia-type" evidence="1">
    <location>
        <begin position="221"/>
        <end position="282"/>
    </location>
</feature>
<dbReference type="EMBL" id="SSTE01009449">
    <property type="protein sequence ID" value="KAA0053445.1"/>
    <property type="molecule type" value="Genomic_DNA"/>
</dbReference>
<dbReference type="Proteomes" id="UP000321393">
    <property type="component" value="Unassembled WGS sequence"/>
</dbReference>
<feature type="domain" description="Reverse transcriptase Ty1/copia-type" evidence="1">
    <location>
        <begin position="172"/>
        <end position="218"/>
    </location>
</feature>
<evidence type="ECO:0000313" key="3">
    <source>
        <dbReference type="Proteomes" id="UP000321393"/>
    </source>
</evidence>
<gene>
    <name evidence="2" type="ORF">E6C27_scaffold428G001200</name>
</gene>
<dbReference type="STRING" id="1194695.A0A5A7UIB5"/>
<dbReference type="PANTHER" id="PTHR11439">
    <property type="entry name" value="GAG-POL-RELATED RETROTRANSPOSON"/>
    <property type="match status" value="1"/>
</dbReference>
<dbReference type="SUPFAM" id="SSF56672">
    <property type="entry name" value="DNA/RNA polymerases"/>
    <property type="match status" value="1"/>
</dbReference>
<sequence>MLETPRSVPKSQTIPPTLGAIAQSGMPQSLGLISVDRKNLCILDSSATNHLIVRGGRLALPGIPEDFTSGMMIPLPPKGLFTKTRTPTLQQNGAAKRKNCYLLEVACSLMLFTSLPSYLWADVILTAAHLVNRMPSHILHPQTPLDCLKESYPSTHLVPEVPLRVFGVPLIDWPLYQLDVKNVFLNGDLVKEVYMSPLPGFEAQFSQQLCKLQKSLYGKIVVLIVYVDDIVLTRDDQVEIGQLKQRMGDEFEIKNLGNLKYFLEMEVARSKGGFSVSQRKYTIDSRDSQFMQAPYEKHMEVIKSILIYLKTTLGKRLMFRKTDKKTIKVYTDSGWAGSIIDKKSTSSYCTFVWGNLVTWRSKKLSVVAKSSAMKPNMEL</sequence>
<dbReference type="Pfam" id="PF07727">
    <property type="entry name" value="RVT_2"/>
    <property type="match status" value="2"/>
</dbReference>
<dbReference type="InterPro" id="IPR012337">
    <property type="entry name" value="RNaseH-like_sf"/>
</dbReference>
<organism evidence="2 3">
    <name type="scientific">Cucumis melo var. makuwa</name>
    <name type="common">Oriental melon</name>
    <dbReference type="NCBI Taxonomy" id="1194695"/>
    <lineage>
        <taxon>Eukaryota</taxon>
        <taxon>Viridiplantae</taxon>
        <taxon>Streptophyta</taxon>
        <taxon>Embryophyta</taxon>
        <taxon>Tracheophyta</taxon>
        <taxon>Spermatophyta</taxon>
        <taxon>Magnoliopsida</taxon>
        <taxon>eudicotyledons</taxon>
        <taxon>Gunneridae</taxon>
        <taxon>Pentapetalae</taxon>
        <taxon>rosids</taxon>
        <taxon>fabids</taxon>
        <taxon>Cucurbitales</taxon>
        <taxon>Cucurbitaceae</taxon>
        <taxon>Benincaseae</taxon>
        <taxon>Cucumis</taxon>
    </lineage>
</organism>
<dbReference type="InterPro" id="IPR043502">
    <property type="entry name" value="DNA/RNA_pol_sf"/>
</dbReference>
<name>A0A5A7UIB5_CUCMM</name>
<dbReference type="InterPro" id="IPR013103">
    <property type="entry name" value="RVT_2"/>
</dbReference>
<accession>A0A5A7UIB5</accession>
<dbReference type="PANTHER" id="PTHR11439:SF440">
    <property type="entry name" value="INTEGRASE CATALYTIC DOMAIN-CONTAINING PROTEIN"/>
    <property type="match status" value="1"/>
</dbReference>
<dbReference type="SUPFAM" id="SSF53098">
    <property type="entry name" value="Ribonuclease H-like"/>
    <property type="match status" value="1"/>
</dbReference>
<dbReference type="AlphaFoldDB" id="A0A5A7UIB5"/>
<reference evidence="2 3" key="1">
    <citation type="submission" date="2019-08" db="EMBL/GenBank/DDBJ databases">
        <title>Draft genome sequences of two oriental melons (Cucumis melo L. var makuwa).</title>
        <authorList>
            <person name="Kwon S.-Y."/>
        </authorList>
    </citation>
    <scope>NUCLEOTIDE SEQUENCE [LARGE SCALE GENOMIC DNA]</scope>
    <source>
        <strain evidence="3">cv. SW 3</strain>
        <tissue evidence="2">Leaf</tissue>
    </source>
</reference>
<protein>
    <submittedName>
        <fullName evidence="2">Copia protein</fullName>
    </submittedName>
</protein>
<comment type="caution">
    <text evidence="2">The sequence shown here is derived from an EMBL/GenBank/DDBJ whole genome shotgun (WGS) entry which is preliminary data.</text>
</comment>